<accession>X1CX24</accession>
<comment type="caution">
    <text evidence="1">The sequence shown here is derived from an EMBL/GenBank/DDBJ whole genome shotgun (WGS) entry which is preliminary data.</text>
</comment>
<protein>
    <submittedName>
        <fullName evidence="1">Uncharacterized protein</fullName>
    </submittedName>
</protein>
<evidence type="ECO:0000313" key="1">
    <source>
        <dbReference type="EMBL" id="GAG97472.1"/>
    </source>
</evidence>
<feature type="non-terminal residue" evidence="1">
    <location>
        <position position="1"/>
    </location>
</feature>
<name>X1CX24_9ZZZZ</name>
<sequence>VLVQKLEMKCYTFGKEYVLDETFDGNDFKDWWGSQACPLSLYHL</sequence>
<organism evidence="1">
    <name type="scientific">marine sediment metagenome</name>
    <dbReference type="NCBI Taxonomy" id="412755"/>
    <lineage>
        <taxon>unclassified sequences</taxon>
        <taxon>metagenomes</taxon>
        <taxon>ecological metagenomes</taxon>
    </lineage>
</organism>
<reference evidence="1" key="1">
    <citation type="journal article" date="2014" name="Front. Microbiol.">
        <title>High frequency of phylogenetically diverse reductive dehalogenase-homologous genes in deep subseafloor sedimentary metagenomes.</title>
        <authorList>
            <person name="Kawai M."/>
            <person name="Futagami T."/>
            <person name="Toyoda A."/>
            <person name="Takaki Y."/>
            <person name="Nishi S."/>
            <person name="Hori S."/>
            <person name="Arai W."/>
            <person name="Tsubouchi T."/>
            <person name="Morono Y."/>
            <person name="Uchiyama I."/>
            <person name="Ito T."/>
            <person name="Fujiyama A."/>
            <person name="Inagaki F."/>
            <person name="Takami H."/>
        </authorList>
    </citation>
    <scope>NUCLEOTIDE SEQUENCE</scope>
    <source>
        <strain evidence="1">Expedition CK06-06</strain>
    </source>
</reference>
<gene>
    <name evidence="1" type="ORF">S01H4_51193</name>
</gene>
<dbReference type="EMBL" id="BART01029130">
    <property type="protein sequence ID" value="GAG97472.1"/>
    <property type="molecule type" value="Genomic_DNA"/>
</dbReference>
<dbReference type="AlphaFoldDB" id="X1CX24"/>
<proteinExistence type="predicted"/>